<dbReference type="RefSeq" id="WP_066885356.1">
    <property type="nucleotide sequence ID" value="NZ_LODL01000035.1"/>
</dbReference>
<dbReference type="PANTHER" id="PTHR34227:SF1">
    <property type="entry name" value="DIMETHYL SULFOXIDE REDUCTASE CHAPERONE-RELATED"/>
    <property type="match status" value="1"/>
</dbReference>
<evidence type="ECO:0000313" key="3">
    <source>
        <dbReference type="Proteomes" id="UP000070186"/>
    </source>
</evidence>
<evidence type="ECO:0000313" key="2">
    <source>
        <dbReference type="EMBL" id="KXB29540.1"/>
    </source>
</evidence>
<dbReference type="EMBL" id="LODL01000035">
    <property type="protein sequence ID" value="KXB29540.1"/>
    <property type="molecule type" value="Genomic_DNA"/>
</dbReference>
<name>A0A133XEZ8_9RHOO</name>
<dbReference type="InterPro" id="IPR020945">
    <property type="entry name" value="DMSO/NO3_reduct_chaperone"/>
</dbReference>
<dbReference type="InterPro" id="IPR050289">
    <property type="entry name" value="TorD/DmsD_chaperones"/>
</dbReference>
<dbReference type="Pfam" id="PF02613">
    <property type="entry name" value="Nitrate_red_del"/>
    <property type="match status" value="1"/>
</dbReference>
<gene>
    <name evidence="2" type="ORF">AT959_16485</name>
</gene>
<dbReference type="AlphaFoldDB" id="A0A133XEZ8"/>
<dbReference type="Proteomes" id="UP000070186">
    <property type="component" value="Unassembled WGS sequence"/>
</dbReference>
<reference evidence="2 3" key="1">
    <citation type="submission" date="2015-12" db="EMBL/GenBank/DDBJ databases">
        <title>Nitrous oxide reduction kinetics distinguish bacteria harboring typical versus atypical NosZ.</title>
        <authorList>
            <person name="Yoon S."/>
            <person name="Nissen S."/>
            <person name="Park D."/>
            <person name="Sanford R.A."/>
            <person name="Loeffler F.E."/>
        </authorList>
    </citation>
    <scope>NUCLEOTIDE SEQUENCE [LARGE SCALE GENOMIC DNA]</scope>
    <source>
        <strain evidence="2 3">ATCC BAA-841</strain>
    </source>
</reference>
<sequence length="207" mass="22598">MSAVRERIAAAPVLNDEDRARAEHYAVLSRLFASAPDADFLSKLPALAAAWGNADSALGQAWLMLGDAARGINAEQVEEEYTRLFLTIGRPEVMLFGSFYIAGFLMEEPVVELRADLAELGLGRRLGITESEDHIAALSDVMRHLIVTGPDAAGLARQKAFFAGHLAPWVDALADALENAADSRFYSRTAALVRAYFEIERLAFDML</sequence>
<keyword evidence="1" id="KW-0143">Chaperone</keyword>
<protein>
    <submittedName>
        <fullName evidence="2">Molecular chaperone</fullName>
    </submittedName>
</protein>
<accession>A0A133XEZ8</accession>
<dbReference type="STRING" id="281362.AT959_16485"/>
<dbReference type="PANTHER" id="PTHR34227">
    <property type="entry name" value="CHAPERONE PROTEIN YCDY"/>
    <property type="match status" value="1"/>
</dbReference>
<dbReference type="SUPFAM" id="SSF89155">
    <property type="entry name" value="TorD-like"/>
    <property type="match status" value="1"/>
</dbReference>
<organism evidence="2 3">
    <name type="scientific">Dechloromonas denitrificans</name>
    <dbReference type="NCBI Taxonomy" id="281362"/>
    <lineage>
        <taxon>Bacteria</taxon>
        <taxon>Pseudomonadati</taxon>
        <taxon>Pseudomonadota</taxon>
        <taxon>Betaproteobacteria</taxon>
        <taxon>Rhodocyclales</taxon>
        <taxon>Azonexaceae</taxon>
        <taxon>Dechloromonas</taxon>
    </lineage>
</organism>
<comment type="caution">
    <text evidence="2">The sequence shown here is derived from an EMBL/GenBank/DDBJ whole genome shotgun (WGS) entry which is preliminary data.</text>
</comment>
<keyword evidence="3" id="KW-1185">Reference proteome</keyword>
<dbReference type="Gene3D" id="1.10.3480.10">
    <property type="entry name" value="TorD-like"/>
    <property type="match status" value="1"/>
</dbReference>
<evidence type="ECO:0000256" key="1">
    <source>
        <dbReference type="ARBA" id="ARBA00023186"/>
    </source>
</evidence>
<proteinExistence type="predicted"/>
<dbReference type="InterPro" id="IPR036411">
    <property type="entry name" value="TorD-like_sf"/>
</dbReference>